<evidence type="ECO:0000259" key="2">
    <source>
        <dbReference type="Pfam" id="PF08718"/>
    </source>
</evidence>
<dbReference type="GO" id="GO:0016020">
    <property type="term" value="C:membrane"/>
    <property type="evidence" value="ECO:0007669"/>
    <property type="project" value="TreeGrafter"/>
</dbReference>
<feature type="domain" description="Glycolipid transfer protein" evidence="2">
    <location>
        <begin position="199"/>
        <end position="301"/>
    </location>
</feature>
<feature type="signal peptide" evidence="1">
    <location>
        <begin position="1"/>
        <end position="31"/>
    </location>
</feature>
<sequence>MRPLLRYYLMSAAMLALLLFLNSMWLPQGSPQSCAMPWRPCLSVYSQNHEAALNADAGHELVGKPDDVAHGNSDTVIDSDDKDILIEECPGQNFQVSRLLAHLNSALASPSDVLLQPYLSSWDELIKYMESLGPLVSFFTHKVQEKLTVIRQLAQQEAEKLANSRRGASPPSDTEILKGREPPLHFQITGSSISPELHAYHSVRLMLDAELQRGLVNFDRRTDSGSRTLLRLHRSLLWLQLLLEKLGEGPDETGRLRTPGELCREAYYQALAPYHPWLIQRAAELVFTAMPERSVFLHLVCVESQEEAAPVMGRVIKTIKEVHHRTQIALQEKGMLELP</sequence>
<keyword evidence="1" id="KW-0732">Signal</keyword>
<gene>
    <name evidence="4" type="primary">gltpd2a</name>
</gene>
<protein>
    <submittedName>
        <fullName evidence="4">Ceramide-1-phosphate transfer protein</fullName>
    </submittedName>
</protein>
<name>A0A6J2VIV9_CHACN</name>
<dbReference type="PANTHER" id="PTHR10219">
    <property type="entry name" value="GLYCOLIPID TRANSFER PROTEIN-RELATED"/>
    <property type="match status" value="1"/>
</dbReference>
<dbReference type="Pfam" id="PF08718">
    <property type="entry name" value="GLTP"/>
    <property type="match status" value="1"/>
</dbReference>
<evidence type="ECO:0000313" key="3">
    <source>
        <dbReference type="Proteomes" id="UP000504632"/>
    </source>
</evidence>
<dbReference type="CTD" id="100002437"/>
<evidence type="ECO:0000256" key="1">
    <source>
        <dbReference type="SAM" id="SignalP"/>
    </source>
</evidence>
<organism evidence="3 4">
    <name type="scientific">Chanos chanos</name>
    <name type="common">Milkfish</name>
    <name type="synonym">Mugil chanos</name>
    <dbReference type="NCBI Taxonomy" id="29144"/>
    <lineage>
        <taxon>Eukaryota</taxon>
        <taxon>Metazoa</taxon>
        <taxon>Chordata</taxon>
        <taxon>Craniata</taxon>
        <taxon>Vertebrata</taxon>
        <taxon>Euteleostomi</taxon>
        <taxon>Actinopterygii</taxon>
        <taxon>Neopterygii</taxon>
        <taxon>Teleostei</taxon>
        <taxon>Ostariophysi</taxon>
        <taxon>Gonorynchiformes</taxon>
        <taxon>Chanidae</taxon>
        <taxon>Chanos</taxon>
    </lineage>
</organism>
<dbReference type="GO" id="GO:0005829">
    <property type="term" value="C:cytosol"/>
    <property type="evidence" value="ECO:0007669"/>
    <property type="project" value="TreeGrafter"/>
</dbReference>
<dbReference type="InterPro" id="IPR014830">
    <property type="entry name" value="Glycolipid_transfer_prot_dom"/>
</dbReference>
<feature type="chain" id="PRO_5026719693" evidence="1">
    <location>
        <begin position="32"/>
        <end position="339"/>
    </location>
</feature>
<evidence type="ECO:0000313" key="4">
    <source>
        <dbReference type="RefSeq" id="XP_030631862.1"/>
    </source>
</evidence>
<dbReference type="OrthoDB" id="116883at2759"/>
<dbReference type="Gene3D" id="1.10.3520.10">
    <property type="entry name" value="Glycolipid transfer protein"/>
    <property type="match status" value="1"/>
</dbReference>
<accession>A0A6J2VIV9</accession>
<dbReference type="GO" id="GO:1902388">
    <property type="term" value="F:ceramide 1-phosphate transfer activity"/>
    <property type="evidence" value="ECO:0007669"/>
    <property type="project" value="TreeGrafter"/>
</dbReference>
<dbReference type="InterPro" id="IPR036497">
    <property type="entry name" value="GLTP_sf"/>
</dbReference>
<dbReference type="InParanoid" id="A0A6J2VIV9"/>
<keyword evidence="3" id="KW-1185">Reference proteome</keyword>
<dbReference type="GO" id="GO:1902387">
    <property type="term" value="F:ceramide 1-phosphate binding"/>
    <property type="evidence" value="ECO:0007669"/>
    <property type="project" value="TreeGrafter"/>
</dbReference>
<dbReference type="AlphaFoldDB" id="A0A6J2VIV9"/>
<dbReference type="GeneID" id="115813360"/>
<reference evidence="4" key="1">
    <citation type="submission" date="2025-08" db="UniProtKB">
        <authorList>
            <consortium name="RefSeq"/>
        </authorList>
    </citation>
    <scope>IDENTIFICATION</scope>
</reference>
<dbReference type="Proteomes" id="UP000504632">
    <property type="component" value="Chromosome 5"/>
</dbReference>
<dbReference type="PANTHER" id="PTHR10219:SF19">
    <property type="entry name" value="GLYCOLIPID TRANSFER PROTEIN DOMAIN-CONTAINING PROTEIN 2"/>
    <property type="match status" value="1"/>
</dbReference>
<proteinExistence type="predicted"/>
<dbReference type="SUPFAM" id="SSF110004">
    <property type="entry name" value="Glycolipid transfer protein, GLTP"/>
    <property type="match status" value="1"/>
</dbReference>
<dbReference type="RefSeq" id="XP_030631862.1">
    <property type="nucleotide sequence ID" value="XM_030776002.1"/>
</dbReference>